<keyword evidence="1" id="KW-0175">Coiled coil</keyword>
<feature type="region of interest" description="Disordered" evidence="2">
    <location>
        <begin position="884"/>
        <end position="903"/>
    </location>
</feature>
<dbReference type="STRING" id="656916.A0A2G7FN32"/>
<dbReference type="AlphaFoldDB" id="A0A2G7FN32"/>
<feature type="compositionally biased region" description="Basic and acidic residues" evidence="2">
    <location>
        <begin position="549"/>
        <end position="566"/>
    </location>
</feature>
<organism evidence="3 4">
    <name type="scientific">Aspergillus arachidicola</name>
    <dbReference type="NCBI Taxonomy" id="656916"/>
    <lineage>
        <taxon>Eukaryota</taxon>
        <taxon>Fungi</taxon>
        <taxon>Dikarya</taxon>
        <taxon>Ascomycota</taxon>
        <taxon>Pezizomycotina</taxon>
        <taxon>Eurotiomycetes</taxon>
        <taxon>Eurotiomycetidae</taxon>
        <taxon>Eurotiales</taxon>
        <taxon>Aspergillaceae</taxon>
        <taxon>Aspergillus</taxon>
        <taxon>Aspergillus subgen. Circumdati</taxon>
    </lineage>
</organism>
<accession>A0A2G7FN32</accession>
<evidence type="ECO:0000256" key="2">
    <source>
        <dbReference type="SAM" id="MobiDB-lite"/>
    </source>
</evidence>
<gene>
    <name evidence="3" type="ORF">AARAC_005299</name>
</gene>
<evidence type="ECO:0000313" key="3">
    <source>
        <dbReference type="EMBL" id="PIG81201.1"/>
    </source>
</evidence>
<feature type="region of interest" description="Disordered" evidence="2">
    <location>
        <begin position="145"/>
        <end position="178"/>
    </location>
</feature>
<feature type="compositionally biased region" description="Basic and acidic residues" evidence="2">
    <location>
        <begin position="329"/>
        <end position="354"/>
    </location>
</feature>
<feature type="compositionally biased region" description="Basic and acidic residues" evidence="2">
    <location>
        <begin position="424"/>
        <end position="437"/>
    </location>
</feature>
<feature type="region of interest" description="Disordered" evidence="2">
    <location>
        <begin position="255"/>
        <end position="313"/>
    </location>
</feature>
<feature type="compositionally biased region" description="Polar residues" evidence="2">
    <location>
        <begin position="498"/>
        <end position="508"/>
    </location>
</feature>
<feature type="coiled-coil region" evidence="1">
    <location>
        <begin position="648"/>
        <end position="675"/>
    </location>
</feature>
<feature type="compositionally biased region" description="Acidic residues" evidence="2">
    <location>
        <begin position="287"/>
        <end position="298"/>
    </location>
</feature>
<feature type="compositionally biased region" description="Polar residues" evidence="2">
    <location>
        <begin position="438"/>
        <end position="448"/>
    </location>
</feature>
<evidence type="ECO:0000256" key="1">
    <source>
        <dbReference type="SAM" id="Coils"/>
    </source>
</evidence>
<feature type="compositionally biased region" description="Basic and acidic residues" evidence="2">
    <location>
        <begin position="449"/>
        <end position="463"/>
    </location>
</feature>
<keyword evidence="4" id="KW-1185">Reference proteome</keyword>
<sequence length="903" mass="101945">MDRQALSDSHEKDKRREEEEEEEVDILMLRMNSSAPLTRLGRTSDTRALLLHSLPGQTLTGTFLYLGHEIVNGTARTGLSRRNYEQQQRSPFHRAYLDSHATDRFDASQIPKPAGELRARRRRNLSQSGTLRGAFEAVSRYPTMSENVTGDPYALGTPNRRKQSFTHTSPDSNPPNELAETYRQIDDAGSLVDQDEEDFRFSINRFRDNRSARSSSGSRTRGNSLFSTADADFLNEVSDESLRRKLADHIKDEQRLKRATANRSPVLSKAGTPAALTSENLQRRDEEEQDVFQEEEEEDHLRPSLNVPYNWGSRGTHRRDWLRNITRRTESESGRTEEGRKEASPRNLKTDARSHTGFQDRASEGTRNALGEPPSNRYNRIPPADAKPKLFPGQKDENLGEGSQIPNTPIMVYKNSTFSKRSPTKRDSHDLLRKLSRTESPPQNQTEFKTPENSKLPERRIYDKTPVPRLNNLRPPASGNKGLEVPSGLGVPTIFEEPNSSGSQQNSETESKREDDKQKARENERKMEMDKSEKQRESMANVKPVDTSQKQDKEKGKTENQAEKPKDKKRPPLIKPDLPKSALETVMQDFKADKDSLDVGDDTLESLQQILDEKPSDLKTEEDDAEYEKSILQKLELESSGSSDGVDLDRLNKKLESLTENINKVKKGLNGLEDQVLRDAATLAAIPASAKGKLPSSHTCDNCETCKAHHNGLTSALYLPRLWRCEPGSRRIQPTFLGWCSGLLLLWYFSESTMCDYYCHPFVAEACEGNCLLPDAPRFPFVIPTMLWRWLHLSAIWTPLWAVMVAFFRLTTQLLGISDGYVDDTPPRALNLSGEIRIRGTRVEGFPAFATSKYGFSAPKKQQQTTAQKPTPVAVPELDLGRGVRQGGMANLKDDSMDDDEFI</sequence>
<dbReference type="Proteomes" id="UP000231358">
    <property type="component" value="Unassembled WGS sequence"/>
</dbReference>
<evidence type="ECO:0000313" key="4">
    <source>
        <dbReference type="Proteomes" id="UP000231358"/>
    </source>
</evidence>
<feature type="compositionally biased region" description="Polar residues" evidence="2">
    <location>
        <begin position="165"/>
        <end position="175"/>
    </location>
</feature>
<reference evidence="3 4" key="1">
    <citation type="submission" date="2017-05" db="EMBL/GenBank/DDBJ databases">
        <title>Genome sequence for an aflatoxigenic pathogen of Argentinian peanut, Aspergillus arachidicola.</title>
        <authorList>
            <person name="Moore G."/>
            <person name="Beltz S.B."/>
            <person name="Mack B.M."/>
        </authorList>
    </citation>
    <scope>NUCLEOTIDE SEQUENCE [LARGE SCALE GENOMIC DNA]</scope>
    <source>
        <strain evidence="3 4">CBS 117610</strain>
    </source>
</reference>
<feature type="region of interest" description="Disordered" evidence="2">
    <location>
        <begin position="1"/>
        <end position="23"/>
    </location>
</feature>
<feature type="region of interest" description="Disordered" evidence="2">
    <location>
        <begin position="329"/>
        <end position="587"/>
    </location>
</feature>
<name>A0A2G7FN32_9EURO</name>
<protein>
    <submittedName>
        <fullName evidence="3">Uncharacterized protein</fullName>
    </submittedName>
</protein>
<proteinExistence type="predicted"/>
<feature type="compositionally biased region" description="Basic and acidic residues" evidence="2">
    <location>
        <begin position="1"/>
        <end position="17"/>
    </location>
</feature>
<feature type="compositionally biased region" description="Basic and acidic residues" evidence="2">
    <location>
        <begin position="509"/>
        <end position="537"/>
    </location>
</feature>
<dbReference type="EMBL" id="NEXV01000570">
    <property type="protein sequence ID" value="PIG81201.1"/>
    <property type="molecule type" value="Genomic_DNA"/>
</dbReference>
<comment type="caution">
    <text evidence="3">The sequence shown here is derived from an EMBL/GenBank/DDBJ whole genome shotgun (WGS) entry which is preliminary data.</text>
</comment>